<dbReference type="InterPro" id="IPR001387">
    <property type="entry name" value="Cro/C1-type_HTH"/>
</dbReference>
<dbReference type="PROSITE" id="PS50943">
    <property type="entry name" value="HTH_CROC1"/>
    <property type="match status" value="1"/>
</dbReference>
<dbReference type="Proteomes" id="UP001595990">
    <property type="component" value="Unassembled WGS sequence"/>
</dbReference>
<dbReference type="InterPro" id="IPR010982">
    <property type="entry name" value="Lambda_DNA-bd_dom_sf"/>
</dbReference>
<proteinExistence type="predicted"/>
<evidence type="ECO:0000313" key="2">
    <source>
        <dbReference type="EMBL" id="MFC4513350.1"/>
    </source>
</evidence>
<dbReference type="SMART" id="SM00530">
    <property type="entry name" value="HTH_XRE"/>
    <property type="match status" value="1"/>
</dbReference>
<feature type="domain" description="HTH cro/C1-type" evidence="1">
    <location>
        <begin position="23"/>
        <end position="77"/>
    </location>
</feature>
<keyword evidence="3" id="KW-1185">Reference proteome</keyword>
<gene>
    <name evidence="2" type="ORF">ACFPEN_10425</name>
</gene>
<dbReference type="RefSeq" id="WP_411951070.1">
    <property type="nucleotide sequence ID" value="NZ_JBHSFS010000004.1"/>
</dbReference>
<evidence type="ECO:0000259" key="1">
    <source>
        <dbReference type="PROSITE" id="PS50943"/>
    </source>
</evidence>
<name>A0ABV9BH63_9ACTN</name>
<dbReference type="CDD" id="cd00093">
    <property type="entry name" value="HTH_XRE"/>
    <property type="match status" value="1"/>
</dbReference>
<protein>
    <submittedName>
        <fullName evidence="2">Helix-turn-helix domain-containing protein</fullName>
    </submittedName>
</protein>
<accession>A0ABV9BH63</accession>
<reference evidence="3" key="1">
    <citation type="journal article" date="2019" name="Int. J. Syst. Evol. Microbiol.">
        <title>The Global Catalogue of Microorganisms (GCM) 10K type strain sequencing project: providing services to taxonomists for standard genome sequencing and annotation.</title>
        <authorList>
            <consortium name="The Broad Institute Genomics Platform"/>
            <consortium name="The Broad Institute Genome Sequencing Center for Infectious Disease"/>
            <person name="Wu L."/>
            <person name="Ma J."/>
        </authorList>
    </citation>
    <scope>NUCLEOTIDE SEQUENCE [LARGE SCALE GENOMIC DNA]</scope>
    <source>
        <strain evidence="3">CECT 8064</strain>
    </source>
</reference>
<dbReference type="Gene3D" id="1.10.260.40">
    <property type="entry name" value="lambda repressor-like DNA-binding domains"/>
    <property type="match status" value="1"/>
</dbReference>
<organism evidence="2 3">
    <name type="scientific">Streptomyces ehimensis</name>
    <dbReference type="NCBI Taxonomy" id="68195"/>
    <lineage>
        <taxon>Bacteria</taxon>
        <taxon>Bacillati</taxon>
        <taxon>Actinomycetota</taxon>
        <taxon>Actinomycetes</taxon>
        <taxon>Kitasatosporales</taxon>
        <taxon>Streptomycetaceae</taxon>
        <taxon>Streptomyces</taxon>
    </lineage>
</organism>
<dbReference type="Pfam" id="PF13560">
    <property type="entry name" value="HTH_31"/>
    <property type="match status" value="1"/>
</dbReference>
<dbReference type="EMBL" id="JBHSFS010000004">
    <property type="protein sequence ID" value="MFC4513350.1"/>
    <property type="molecule type" value="Genomic_DNA"/>
</dbReference>
<evidence type="ECO:0000313" key="3">
    <source>
        <dbReference type="Proteomes" id="UP001595990"/>
    </source>
</evidence>
<comment type="caution">
    <text evidence="2">The sequence shown here is derived from an EMBL/GenBank/DDBJ whole genome shotgun (WGS) entry which is preliminary data.</text>
</comment>
<dbReference type="SUPFAM" id="SSF47413">
    <property type="entry name" value="lambda repressor-like DNA-binding domains"/>
    <property type="match status" value="1"/>
</dbReference>
<sequence>MTGFPIAPAAVTDVAAVCGNERLRGAMVAANVTIEALAEHLGMAPESVDRWLTSQRTPHARNAEAAARLLGTDAYHLWPRLAERHRSAPTPQDEVVACYPIRSTVPAALWRDVLANASTVVDLAITHLVFLADAVWDLPALLADKTAAGVRVRIVTPTTPVGPVANLTDLFPTLSEISGLRLVTHPGLRADVLRGDDDLLITTPVDGLTPAVAPVLHLRRLGPAPMTGGYLAALDHLFATATPASAPRLRAVAS</sequence>